<dbReference type="OrthoDB" id="2356263at2"/>
<dbReference type="PROSITE" id="PS50977">
    <property type="entry name" value="HTH_TETR_2"/>
    <property type="match status" value="1"/>
</dbReference>
<evidence type="ECO:0000313" key="4">
    <source>
        <dbReference type="EMBL" id="TXB68144.1"/>
    </source>
</evidence>
<dbReference type="Gene3D" id="1.10.10.60">
    <property type="entry name" value="Homeodomain-like"/>
    <property type="match status" value="1"/>
</dbReference>
<evidence type="ECO:0000313" key="5">
    <source>
        <dbReference type="Proteomes" id="UP000321562"/>
    </source>
</evidence>
<feature type="domain" description="HTH tetR-type" evidence="3">
    <location>
        <begin position="12"/>
        <end position="72"/>
    </location>
</feature>
<name>A0A5C6S168_9RHOB</name>
<dbReference type="GO" id="GO:0045892">
    <property type="term" value="P:negative regulation of DNA-templated transcription"/>
    <property type="evidence" value="ECO:0007669"/>
    <property type="project" value="InterPro"/>
</dbReference>
<dbReference type="AlphaFoldDB" id="A0A5C6S168"/>
<dbReference type="InterPro" id="IPR013573">
    <property type="entry name" value="Tscrpt_reg_YcdC_C"/>
</dbReference>
<dbReference type="InterPro" id="IPR001647">
    <property type="entry name" value="HTH_TetR"/>
</dbReference>
<proteinExistence type="predicted"/>
<dbReference type="SUPFAM" id="SSF46689">
    <property type="entry name" value="Homeodomain-like"/>
    <property type="match status" value="1"/>
</dbReference>
<keyword evidence="1 2" id="KW-0238">DNA-binding</keyword>
<dbReference type="GO" id="GO:0000976">
    <property type="term" value="F:transcription cis-regulatory region binding"/>
    <property type="evidence" value="ECO:0007669"/>
    <property type="project" value="TreeGrafter"/>
</dbReference>
<dbReference type="PANTHER" id="PTHR30055">
    <property type="entry name" value="HTH-TYPE TRANSCRIPTIONAL REGULATOR RUTR"/>
    <property type="match status" value="1"/>
</dbReference>
<dbReference type="InterPro" id="IPR050109">
    <property type="entry name" value="HTH-type_TetR-like_transc_reg"/>
</dbReference>
<dbReference type="SUPFAM" id="SSF48498">
    <property type="entry name" value="Tetracyclin repressor-like, C-terminal domain"/>
    <property type="match status" value="1"/>
</dbReference>
<evidence type="ECO:0000256" key="1">
    <source>
        <dbReference type="ARBA" id="ARBA00023125"/>
    </source>
</evidence>
<sequence length="203" mass="22655">MTKPAPQTRIRKRNTQAILAAALDVFSAHGYRGATLDQIAEAAALSKPNLLYYFPSKQAVYLALLEHALEDWLKPLRAIDPDGEPVEEMLAYIRAKLRMSKSHARESRLFAGEVLSGATHIGTVLGGSLRELVDEKAALIGGWMDEGRLAPSDPHHLIFSIWALTQHYADFAPQVRAVLGKRRDPIREGQEFAETLYRRMLTP</sequence>
<comment type="caution">
    <text evidence="4">The sequence shown here is derived from an EMBL/GenBank/DDBJ whole genome shotgun (WGS) entry which is preliminary data.</text>
</comment>
<evidence type="ECO:0000256" key="2">
    <source>
        <dbReference type="PROSITE-ProRule" id="PRU00335"/>
    </source>
</evidence>
<keyword evidence="5" id="KW-1185">Reference proteome</keyword>
<evidence type="ECO:0000259" key="3">
    <source>
        <dbReference type="PROSITE" id="PS50977"/>
    </source>
</evidence>
<dbReference type="EMBL" id="VOPL01000005">
    <property type="protein sequence ID" value="TXB68144.1"/>
    <property type="molecule type" value="Genomic_DNA"/>
</dbReference>
<dbReference type="InterPro" id="IPR036271">
    <property type="entry name" value="Tet_transcr_reg_TetR-rel_C_sf"/>
</dbReference>
<reference evidence="4 5" key="1">
    <citation type="submission" date="2019-08" db="EMBL/GenBank/DDBJ databases">
        <authorList>
            <person name="Ye J."/>
        </authorList>
    </citation>
    <scope>NUCLEOTIDE SEQUENCE [LARGE SCALE GENOMIC DNA]</scope>
    <source>
        <strain evidence="4 5">TK008</strain>
    </source>
</reference>
<dbReference type="PANTHER" id="PTHR30055:SF196">
    <property type="entry name" value="HTH-TYPE TRANSCRIPTIONAL REGULATOR RUTR"/>
    <property type="match status" value="1"/>
</dbReference>
<protein>
    <submittedName>
        <fullName evidence="4">TetR family transcriptional regulator</fullName>
    </submittedName>
</protein>
<feature type="DNA-binding region" description="H-T-H motif" evidence="2">
    <location>
        <begin position="35"/>
        <end position="54"/>
    </location>
</feature>
<organism evidence="4 5">
    <name type="scientific">Paracoccus aurantiacus</name>
    <dbReference type="NCBI Taxonomy" id="2599412"/>
    <lineage>
        <taxon>Bacteria</taxon>
        <taxon>Pseudomonadati</taxon>
        <taxon>Pseudomonadota</taxon>
        <taxon>Alphaproteobacteria</taxon>
        <taxon>Rhodobacterales</taxon>
        <taxon>Paracoccaceae</taxon>
        <taxon>Paracoccus</taxon>
    </lineage>
</organism>
<dbReference type="Proteomes" id="UP000321562">
    <property type="component" value="Unassembled WGS sequence"/>
</dbReference>
<dbReference type="Gene3D" id="1.10.357.10">
    <property type="entry name" value="Tetracycline Repressor, domain 2"/>
    <property type="match status" value="1"/>
</dbReference>
<dbReference type="RefSeq" id="WP_147099307.1">
    <property type="nucleotide sequence ID" value="NZ_JBHUFH010000003.1"/>
</dbReference>
<dbReference type="Pfam" id="PF08362">
    <property type="entry name" value="TetR_C_3"/>
    <property type="match status" value="1"/>
</dbReference>
<gene>
    <name evidence="4" type="ORF">FQV27_13240</name>
</gene>
<dbReference type="GO" id="GO:0003700">
    <property type="term" value="F:DNA-binding transcription factor activity"/>
    <property type="evidence" value="ECO:0007669"/>
    <property type="project" value="TreeGrafter"/>
</dbReference>
<dbReference type="InterPro" id="IPR009057">
    <property type="entry name" value="Homeodomain-like_sf"/>
</dbReference>
<accession>A0A5C6S168</accession>
<dbReference type="PRINTS" id="PR00455">
    <property type="entry name" value="HTHTETR"/>
</dbReference>
<dbReference type="Pfam" id="PF00440">
    <property type="entry name" value="TetR_N"/>
    <property type="match status" value="1"/>
</dbReference>